<keyword evidence="2" id="KW-1185">Reference proteome</keyword>
<organism evidence="1 2">
    <name type="scientific">Pararobbsia alpina</name>
    <dbReference type="NCBI Taxonomy" id="621374"/>
    <lineage>
        <taxon>Bacteria</taxon>
        <taxon>Pseudomonadati</taxon>
        <taxon>Pseudomonadota</taxon>
        <taxon>Betaproteobacteria</taxon>
        <taxon>Burkholderiales</taxon>
        <taxon>Burkholderiaceae</taxon>
        <taxon>Pararobbsia</taxon>
    </lineage>
</organism>
<protein>
    <submittedName>
        <fullName evidence="1">Uncharacterized protein</fullName>
    </submittedName>
</protein>
<dbReference type="SUPFAM" id="SSF143744">
    <property type="entry name" value="GlcG-like"/>
    <property type="match status" value="1"/>
</dbReference>
<dbReference type="Proteomes" id="UP000494115">
    <property type="component" value="Unassembled WGS sequence"/>
</dbReference>
<gene>
    <name evidence="1" type="ORF">LMG28138_04150</name>
</gene>
<dbReference type="PANTHER" id="PTHR28255">
    <property type="match status" value="1"/>
</dbReference>
<sequence length="214" mass="23192">MVGRMAVRMVICGLWRASRLPATQDAFAISECLCFVDARLFDTYNLNKYRPMTLSIPSTTATMTPEDIAAQEAALTFPRFTHLDALKVGEALTREGLSRGLPIAIDVYLFERTVYSAGLPGSTADNLDWIRRKRNVVLRFGKSSFRIGRERAAKGVSLHDNAAISEVDYAAHGGSFPILVEGTGPIGAISVSGLPGHEDHATIIAALTKLRAEA</sequence>
<dbReference type="Pfam" id="PF03928">
    <property type="entry name" value="HbpS-like"/>
    <property type="match status" value="1"/>
</dbReference>
<dbReference type="Gene3D" id="3.30.450.150">
    <property type="entry name" value="Haem-degrading domain"/>
    <property type="match status" value="1"/>
</dbReference>
<reference evidence="1 2" key="1">
    <citation type="submission" date="2020-04" db="EMBL/GenBank/DDBJ databases">
        <authorList>
            <person name="De Canck E."/>
        </authorList>
    </citation>
    <scope>NUCLEOTIDE SEQUENCE [LARGE SCALE GENOMIC DNA]</scope>
    <source>
        <strain evidence="1 2">LMG 28138</strain>
    </source>
</reference>
<dbReference type="AlphaFoldDB" id="A0A6S7BFI2"/>
<dbReference type="PANTHER" id="PTHR28255:SF1">
    <property type="entry name" value="UPF0303 PROTEIN YBR137W"/>
    <property type="match status" value="1"/>
</dbReference>
<proteinExistence type="predicted"/>
<dbReference type="InterPro" id="IPR005624">
    <property type="entry name" value="PduO/GlcC-like"/>
</dbReference>
<dbReference type="InterPro" id="IPR010371">
    <property type="entry name" value="YBR137W-like"/>
</dbReference>
<evidence type="ECO:0000313" key="2">
    <source>
        <dbReference type="Proteomes" id="UP000494115"/>
    </source>
</evidence>
<evidence type="ECO:0000313" key="1">
    <source>
        <dbReference type="EMBL" id="CAB3796767.1"/>
    </source>
</evidence>
<dbReference type="NCBIfam" id="NF002696">
    <property type="entry name" value="PRK02487.1-5"/>
    <property type="match status" value="1"/>
</dbReference>
<accession>A0A6S7BFI2</accession>
<name>A0A6S7BFI2_9BURK</name>
<dbReference type="InterPro" id="IPR038084">
    <property type="entry name" value="PduO/GlcC-like_sf"/>
</dbReference>
<dbReference type="EMBL" id="CADIKM010000024">
    <property type="protein sequence ID" value="CAB3796767.1"/>
    <property type="molecule type" value="Genomic_DNA"/>
</dbReference>